<evidence type="ECO:0000256" key="1">
    <source>
        <dbReference type="PROSITE-ProRule" id="PRU00169"/>
    </source>
</evidence>
<dbReference type="SUPFAM" id="SSF52172">
    <property type="entry name" value="CheY-like"/>
    <property type="match status" value="1"/>
</dbReference>
<sequence>MDNTIQTVWIIDNDEIYKYAFRKFVKMKGLCSDIVDFGNGKDAIDFLTDQTSGDKLPDVIFLDIDMPVMDGWEFVKAFEHIKPRLPKRIPIFMVTSSIDYADIVKVQNHSAITDYIIKPVNAQQFSFIFSVGLSKQSA</sequence>
<keyword evidence="4" id="KW-1185">Reference proteome</keyword>
<protein>
    <submittedName>
        <fullName evidence="3">Response regulator</fullName>
    </submittedName>
</protein>
<reference evidence="3 4" key="1">
    <citation type="submission" date="2022-07" db="EMBL/GenBank/DDBJ databases">
        <title>Mucilaginibacter sp. JC4.</title>
        <authorList>
            <person name="Le V."/>
            <person name="Ko S.-R."/>
            <person name="Ahn C.-Y."/>
            <person name="Oh H.-M."/>
        </authorList>
    </citation>
    <scope>NUCLEOTIDE SEQUENCE [LARGE SCALE GENOMIC DNA]</scope>
    <source>
        <strain evidence="3 4">JC4</strain>
    </source>
</reference>
<proteinExistence type="predicted"/>
<evidence type="ECO:0000259" key="2">
    <source>
        <dbReference type="PROSITE" id="PS50110"/>
    </source>
</evidence>
<dbReference type="RefSeq" id="WP_256536536.1">
    <property type="nucleotide sequence ID" value="NZ_JANHOH010000001.1"/>
</dbReference>
<name>A0ABT1SVM9_9SPHI</name>
<evidence type="ECO:0000313" key="4">
    <source>
        <dbReference type="Proteomes" id="UP001204376"/>
    </source>
</evidence>
<dbReference type="PANTHER" id="PTHR44520">
    <property type="entry name" value="RESPONSE REGULATOR RCP1-RELATED"/>
    <property type="match status" value="1"/>
</dbReference>
<dbReference type="Pfam" id="PF00072">
    <property type="entry name" value="Response_reg"/>
    <property type="match status" value="1"/>
</dbReference>
<evidence type="ECO:0000313" key="3">
    <source>
        <dbReference type="EMBL" id="MCQ6956317.1"/>
    </source>
</evidence>
<organism evidence="3 4">
    <name type="scientific">Mucilaginibacter aquariorum</name>
    <dbReference type="NCBI Taxonomy" id="2967225"/>
    <lineage>
        <taxon>Bacteria</taxon>
        <taxon>Pseudomonadati</taxon>
        <taxon>Bacteroidota</taxon>
        <taxon>Sphingobacteriia</taxon>
        <taxon>Sphingobacteriales</taxon>
        <taxon>Sphingobacteriaceae</taxon>
        <taxon>Mucilaginibacter</taxon>
    </lineage>
</organism>
<dbReference type="InterPro" id="IPR011006">
    <property type="entry name" value="CheY-like_superfamily"/>
</dbReference>
<dbReference type="InterPro" id="IPR052893">
    <property type="entry name" value="TCS_response_regulator"/>
</dbReference>
<dbReference type="Proteomes" id="UP001204376">
    <property type="component" value="Unassembled WGS sequence"/>
</dbReference>
<dbReference type="PANTHER" id="PTHR44520:SF2">
    <property type="entry name" value="RESPONSE REGULATOR RCP1"/>
    <property type="match status" value="1"/>
</dbReference>
<comment type="caution">
    <text evidence="3">The sequence shown here is derived from an EMBL/GenBank/DDBJ whole genome shotgun (WGS) entry which is preliminary data.</text>
</comment>
<keyword evidence="1" id="KW-0597">Phosphoprotein</keyword>
<accession>A0ABT1SVM9</accession>
<dbReference type="EMBL" id="JANHOH010000001">
    <property type="protein sequence ID" value="MCQ6956317.1"/>
    <property type="molecule type" value="Genomic_DNA"/>
</dbReference>
<gene>
    <name evidence="3" type="ORF">NPE20_00015</name>
</gene>
<dbReference type="SMART" id="SM00448">
    <property type="entry name" value="REC"/>
    <property type="match status" value="1"/>
</dbReference>
<dbReference type="PROSITE" id="PS50110">
    <property type="entry name" value="RESPONSE_REGULATORY"/>
    <property type="match status" value="1"/>
</dbReference>
<dbReference type="InterPro" id="IPR001789">
    <property type="entry name" value="Sig_transdc_resp-reg_receiver"/>
</dbReference>
<feature type="domain" description="Response regulatory" evidence="2">
    <location>
        <begin position="7"/>
        <end position="133"/>
    </location>
</feature>
<feature type="modified residue" description="4-aspartylphosphate" evidence="1">
    <location>
        <position position="63"/>
    </location>
</feature>
<dbReference type="Gene3D" id="3.40.50.2300">
    <property type="match status" value="1"/>
</dbReference>